<evidence type="ECO:0000259" key="6">
    <source>
        <dbReference type="Pfam" id="PF06429"/>
    </source>
</evidence>
<gene>
    <name evidence="8" type="ORF">E7V67_022440</name>
</gene>
<evidence type="ECO:0000259" key="7">
    <source>
        <dbReference type="Pfam" id="PF22692"/>
    </source>
</evidence>
<dbReference type="InterPro" id="IPR020013">
    <property type="entry name" value="Flagellar_FlgE/F/G"/>
</dbReference>
<dbReference type="PROSITE" id="PS00588">
    <property type="entry name" value="FLAGELLA_BB_ROD"/>
    <property type="match status" value="1"/>
</dbReference>
<evidence type="ECO:0000256" key="1">
    <source>
        <dbReference type="ARBA" id="ARBA00004117"/>
    </source>
</evidence>
<dbReference type="Gene3D" id="2.60.98.20">
    <property type="entry name" value="Flagellar hook protein FlgE"/>
    <property type="match status" value="1"/>
</dbReference>
<feature type="domain" description="Flagellar basal body rod protein N-terminal" evidence="5">
    <location>
        <begin position="5"/>
        <end position="35"/>
    </location>
</feature>
<evidence type="ECO:0000256" key="4">
    <source>
        <dbReference type="RuleBase" id="RU362116"/>
    </source>
</evidence>
<feature type="domain" description="Flagellar basal-body/hook protein C-terminal" evidence="6">
    <location>
        <begin position="352"/>
        <end position="393"/>
    </location>
</feature>
<keyword evidence="8" id="KW-0966">Cell projection</keyword>
<dbReference type="PANTHER" id="PTHR30435">
    <property type="entry name" value="FLAGELLAR PROTEIN"/>
    <property type="match status" value="1"/>
</dbReference>
<accession>A0ABZ1UJI9</accession>
<reference evidence="8 9" key="1">
    <citation type="journal article" date="2019" name="Int. J. Syst. Evol. Microbiol.">
        <title>The Draft Whole-Genome Sequence of the Antibiotic Producer Empedobacter haloabium ATCC 31962 Provides Indications for Its Taxonomic Reclassification.</title>
        <authorList>
            <person name="Miess H."/>
            <person name="Arlt P."/>
            <person name="Apel A.K."/>
            <person name="Weber T."/>
            <person name="Nieselt K."/>
            <person name="Hanssen F."/>
            <person name="Czemmel S."/>
            <person name="Nahnsen S."/>
            <person name="Gross H."/>
        </authorList>
    </citation>
    <scope>NUCLEOTIDE SEQUENCE [LARGE SCALE GENOMIC DNA]</scope>
    <source>
        <strain evidence="8 9">ATCC 31962</strain>
    </source>
</reference>
<sequence length="398" mass="41503">MFDTIQIGTSGLTTHSKGLKVVGNNLANVNTPGFKSSQLQFGALFEQGGGGQYAPREQSMHGGGVQSLGTKLSFRTGVDQGTGNPLDLAINGNGLYTVKRDGKLLYTRTGDFRFDKDNVLVNGMGDKVQGLGKDGKLADVTLADLSRSLAKATESIKLTGNLTSTIAVPPVDAALKGLTIYDKAGMSHTVDLAFKDLADGSFTVTVTEPAPAGTSAPATVLGTGTVKFAGSFPVAGSDSFSFTYKAKNVTPFTVKLDFANTSAFQTATTLGPGTQDGNAPGVLVDQAIGTDGTVSVRYSNNQTAKGARLAMAEFRTEDDLKELGGGMFEKASGAAVRYGYAGSESFGTLAPGHREGSNVDLAEEFGNLILMQRGYQASSHVISTANDMIQQLFDMKGR</sequence>
<dbReference type="InterPro" id="IPR037925">
    <property type="entry name" value="FlgE/F/G-like"/>
</dbReference>
<name>A0ABZ1UJI9_9BURK</name>
<feature type="domain" description="Flagellar hook protein FlgE/F/G-like D1" evidence="7">
    <location>
        <begin position="89"/>
        <end position="144"/>
    </location>
</feature>
<dbReference type="InterPro" id="IPR019776">
    <property type="entry name" value="Flagellar_basal_body_rod_CS"/>
</dbReference>
<organism evidence="8 9">
    <name type="scientific">[Empedobacter] haloabium</name>
    <dbReference type="NCBI Taxonomy" id="592317"/>
    <lineage>
        <taxon>Bacteria</taxon>
        <taxon>Pseudomonadati</taxon>
        <taxon>Pseudomonadota</taxon>
        <taxon>Betaproteobacteria</taxon>
        <taxon>Burkholderiales</taxon>
        <taxon>Oxalobacteraceae</taxon>
        <taxon>Telluria group</taxon>
        <taxon>Telluria group incertae sedis</taxon>
    </lineage>
</organism>
<comment type="subcellular location">
    <subcellularLocation>
        <location evidence="1 4">Bacterial flagellum basal body</location>
    </subcellularLocation>
</comment>
<comment type="similarity">
    <text evidence="2 4">Belongs to the flagella basal body rod proteins family.</text>
</comment>
<dbReference type="InterPro" id="IPR001444">
    <property type="entry name" value="Flag_bb_rod_N"/>
</dbReference>
<evidence type="ECO:0000256" key="2">
    <source>
        <dbReference type="ARBA" id="ARBA00009677"/>
    </source>
</evidence>
<evidence type="ECO:0000259" key="5">
    <source>
        <dbReference type="Pfam" id="PF00460"/>
    </source>
</evidence>
<keyword evidence="8" id="KW-0282">Flagellum</keyword>
<evidence type="ECO:0000256" key="3">
    <source>
        <dbReference type="ARBA" id="ARBA00023143"/>
    </source>
</evidence>
<dbReference type="EMBL" id="CP136508">
    <property type="protein sequence ID" value="WUR12434.1"/>
    <property type="molecule type" value="Genomic_DNA"/>
</dbReference>
<keyword evidence="9" id="KW-1185">Reference proteome</keyword>
<dbReference type="InterPro" id="IPR037058">
    <property type="entry name" value="Falgellar_hook_FlgE_sf"/>
</dbReference>
<evidence type="ECO:0000313" key="8">
    <source>
        <dbReference type="EMBL" id="WUR12434.1"/>
    </source>
</evidence>
<protein>
    <submittedName>
        <fullName evidence="8">Flagellar hook-basal body complex protein</fullName>
    </submittedName>
</protein>
<dbReference type="PANTHER" id="PTHR30435:SF19">
    <property type="entry name" value="FLAGELLAR BASAL-BODY ROD PROTEIN FLGG"/>
    <property type="match status" value="1"/>
</dbReference>
<keyword evidence="3 4" id="KW-0975">Bacterial flagellum</keyword>
<dbReference type="Pfam" id="PF06429">
    <property type="entry name" value="Flg_bbr_C"/>
    <property type="match status" value="1"/>
</dbReference>
<dbReference type="InterPro" id="IPR010930">
    <property type="entry name" value="Flg_bb/hook_C_dom"/>
</dbReference>
<dbReference type="Pfam" id="PF00460">
    <property type="entry name" value="Flg_bb_rod"/>
    <property type="match status" value="1"/>
</dbReference>
<keyword evidence="8" id="KW-0969">Cilium</keyword>
<dbReference type="InterPro" id="IPR053967">
    <property type="entry name" value="LlgE_F_G-like_D1"/>
</dbReference>
<dbReference type="SUPFAM" id="SSF117143">
    <property type="entry name" value="Flagellar hook protein flgE"/>
    <property type="match status" value="1"/>
</dbReference>
<dbReference type="Proteomes" id="UP000321323">
    <property type="component" value="Chromosome"/>
</dbReference>
<evidence type="ECO:0000313" key="9">
    <source>
        <dbReference type="Proteomes" id="UP000321323"/>
    </source>
</evidence>
<proteinExistence type="inferred from homology"/>
<dbReference type="NCBIfam" id="TIGR03506">
    <property type="entry name" value="FlgEFG_subfam"/>
    <property type="match status" value="1"/>
</dbReference>
<dbReference type="Pfam" id="PF22692">
    <property type="entry name" value="LlgE_F_G_D1"/>
    <property type="match status" value="1"/>
</dbReference>
<dbReference type="SUPFAM" id="SSF64518">
    <property type="entry name" value="Phase 1 flagellin"/>
    <property type="match status" value="1"/>
</dbReference>